<protein>
    <submittedName>
        <fullName evidence="5">HetN protein</fullName>
    </submittedName>
</protein>
<dbReference type="InterPro" id="IPR020904">
    <property type="entry name" value="Sc_DH/Rdtase_CS"/>
</dbReference>
<sequence>MWLLLHLALCTGGSLLLALLAVLLYVTFFPRRVHELKGLCCAVTGASDGLGVFIAHALAAEGAEKLVLGARRVEKLEEVKANLAERFPKVEVLTVQLDVTDGESRSDFLKQATAFGPCQVLVNNAGVLKYAFFQAIDSQDIEAMLQTNLSGTLHLTKCFLPEMMKEKRAHVVNISSTAASCCVPYGSIYAGTKAALTSFTLSLRLEMLLEKRPVTFHCVSPGLVEDIGMAASASGSIGATVRETGKNLGWTTPAEVANAVVRAIQYDEAQVLVNSVPLQPLFALAACCPRIWELTLPRASGINVHKHLRRNAELSELQFYEAIDCQQEVEGLPIAAGQDPMEPSRNASLAFDQNQLTDWWSVCTRCLKGAAWIGQAVARARNIRCFRLFQSSLPAHGNAEAPWFTGLVSLDKWNGNRHFCQEVAVRLSASPWDSHDGKGAAFLSREEAIGPMNASSLIRSVQSPKTDVAAVSSDNARLPTSSSMHDAGELGERTTSKTSQPDVCGSIDERPRPTSGASPRHALPSRSTSKATAASMAFDDSIAEERAGANGTMAQVTAFGMEVELDDLPDYPLMSSMSMAREESAPVSRQASRQGAASPSLGNNMGRMSSRRSNPASSAAPQKKAMTMNEIDSGVRMPSRESPRSAQGGSPKSRATTMSMDDGKRNSEVEQPAASGRPPSRSVAQSPSKKKATTSCDLSVGDDQVQRPVQAELPAGSGRSSSRSAYIPPLELLFNFCLYKTQEDIKDTISIKVLKGSIGAAQTPSKKKAATVLGVPGGDLLSQ</sequence>
<feature type="region of interest" description="Disordered" evidence="4">
    <location>
        <begin position="580"/>
        <end position="722"/>
    </location>
</feature>
<evidence type="ECO:0000313" key="5">
    <source>
        <dbReference type="EMBL" id="CAE7275405.1"/>
    </source>
</evidence>
<feature type="compositionally biased region" description="Polar residues" evidence="4">
    <location>
        <begin position="587"/>
        <end position="607"/>
    </location>
</feature>
<dbReference type="InterPro" id="IPR002347">
    <property type="entry name" value="SDR_fam"/>
</dbReference>
<comment type="caution">
    <text evidence="5">The sequence shown here is derived from an EMBL/GenBank/DDBJ whole genome shotgun (WGS) entry which is preliminary data.</text>
</comment>
<dbReference type="GO" id="GO:0016491">
    <property type="term" value="F:oxidoreductase activity"/>
    <property type="evidence" value="ECO:0007669"/>
    <property type="project" value="UniProtKB-KW"/>
</dbReference>
<evidence type="ECO:0000256" key="4">
    <source>
        <dbReference type="SAM" id="MobiDB-lite"/>
    </source>
</evidence>
<comment type="function">
    <text evidence="3">Putative oxidoreductase.</text>
</comment>
<feature type="compositionally biased region" description="Polar residues" evidence="4">
    <location>
        <begin position="472"/>
        <end position="484"/>
    </location>
</feature>
<dbReference type="AlphaFoldDB" id="A0A812MV86"/>
<dbReference type="Pfam" id="PF00106">
    <property type="entry name" value="adh_short"/>
    <property type="match status" value="1"/>
</dbReference>
<evidence type="ECO:0000256" key="2">
    <source>
        <dbReference type="ARBA" id="ARBA00023002"/>
    </source>
</evidence>
<gene>
    <name evidence="5" type="primary">hetN</name>
    <name evidence="5" type="ORF">SNAT2548_LOCUS14612</name>
</gene>
<dbReference type="PANTHER" id="PTHR44196">
    <property type="entry name" value="DEHYDROGENASE/REDUCTASE SDR FAMILY MEMBER 7B"/>
    <property type="match status" value="1"/>
</dbReference>
<dbReference type="PANTHER" id="PTHR44196:SF1">
    <property type="entry name" value="DEHYDROGENASE_REDUCTASE SDR FAMILY MEMBER 7B"/>
    <property type="match status" value="1"/>
</dbReference>
<dbReference type="InterPro" id="IPR036291">
    <property type="entry name" value="NAD(P)-bd_dom_sf"/>
</dbReference>
<feature type="compositionally biased region" description="Low complexity" evidence="4">
    <location>
        <begin position="611"/>
        <end position="621"/>
    </location>
</feature>
<dbReference type="Proteomes" id="UP000604046">
    <property type="component" value="Unassembled WGS sequence"/>
</dbReference>
<dbReference type="CDD" id="cd05233">
    <property type="entry name" value="SDR_c"/>
    <property type="match status" value="1"/>
</dbReference>
<feature type="compositionally biased region" description="Polar residues" evidence="4">
    <location>
        <begin position="682"/>
        <end position="697"/>
    </location>
</feature>
<evidence type="ECO:0000256" key="1">
    <source>
        <dbReference type="ARBA" id="ARBA00006484"/>
    </source>
</evidence>
<comment type="similarity">
    <text evidence="1">Belongs to the short-chain dehydrogenases/reductases (SDR) family.</text>
</comment>
<feature type="compositionally biased region" description="Basic and acidic residues" evidence="4">
    <location>
        <begin position="486"/>
        <end position="495"/>
    </location>
</feature>
<keyword evidence="2" id="KW-0560">Oxidoreductase</keyword>
<dbReference type="PROSITE" id="PS00061">
    <property type="entry name" value="ADH_SHORT"/>
    <property type="match status" value="1"/>
</dbReference>
<dbReference type="OrthoDB" id="1274115at2759"/>
<feature type="compositionally biased region" description="Polar residues" evidence="4">
    <location>
        <begin position="644"/>
        <end position="659"/>
    </location>
</feature>
<evidence type="ECO:0000313" key="6">
    <source>
        <dbReference type="Proteomes" id="UP000604046"/>
    </source>
</evidence>
<dbReference type="PRINTS" id="PR00080">
    <property type="entry name" value="SDRFAMILY"/>
</dbReference>
<evidence type="ECO:0000256" key="3">
    <source>
        <dbReference type="ARBA" id="ARBA00037096"/>
    </source>
</evidence>
<reference evidence="5" key="1">
    <citation type="submission" date="2021-02" db="EMBL/GenBank/DDBJ databases">
        <authorList>
            <person name="Dougan E. K."/>
            <person name="Rhodes N."/>
            <person name="Thang M."/>
            <person name="Chan C."/>
        </authorList>
    </citation>
    <scope>NUCLEOTIDE SEQUENCE</scope>
</reference>
<organism evidence="5 6">
    <name type="scientific">Symbiodinium natans</name>
    <dbReference type="NCBI Taxonomy" id="878477"/>
    <lineage>
        <taxon>Eukaryota</taxon>
        <taxon>Sar</taxon>
        <taxon>Alveolata</taxon>
        <taxon>Dinophyceae</taxon>
        <taxon>Suessiales</taxon>
        <taxon>Symbiodiniaceae</taxon>
        <taxon>Symbiodinium</taxon>
    </lineage>
</organism>
<keyword evidence="6" id="KW-1185">Reference proteome</keyword>
<dbReference type="PRINTS" id="PR00081">
    <property type="entry name" value="GDHRDH"/>
</dbReference>
<dbReference type="GO" id="GO:0016020">
    <property type="term" value="C:membrane"/>
    <property type="evidence" value="ECO:0007669"/>
    <property type="project" value="TreeGrafter"/>
</dbReference>
<proteinExistence type="inferred from homology"/>
<name>A0A812MV86_9DINO</name>
<dbReference type="SUPFAM" id="SSF51735">
    <property type="entry name" value="NAD(P)-binding Rossmann-fold domains"/>
    <property type="match status" value="1"/>
</dbReference>
<accession>A0A812MV86</accession>
<feature type="region of interest" description="Disordered" evidence="4">
    <location>
        <begin position="457"/>
        <end position="535"/>
    </location>
</feature>
<dbReference type="EMBL" id="CAJNDS010001735">
    <property type="protein sequence ID" value="CAE7275405.1"/>
    <property type="molecule type" value="Genomic_DNA"/>
</dbReference>
<dbReference type="Gene3D" id="3.40.50.720">
    <property type="entry name" value="NAD(P)-binding Rossmann-like Domain"/>
    <property type="match status" value="1"/>
</dbReference>